<sequence>MLRIKYLSILLLSLLCTSAQATHYIGGEMFYTYLGNNQYRVTARIFQDCLHGGSVSIENDAQFSIGIFRGNGNAIWSNDSLVAKFTNPIVRELKSKCINDTAAFCAQYLELQKVFVLPKDGMPYIFVNQHCCMPGDINNIHDPGNSGLMLSCTIPASDTNSCAIFNHAPVMRFCTNKQFNLDFSATDADGDSLVYRFVNDYGSGTTLEDSPPQFPGSTKLLQYASSYSAFGPLGNKGLTKLNSATGHLTGICYKEGEYFIAVACDEYRKGKLINTVVRSLVYSFGDYEREVTAMVPITPSVYNFAAEDSVFISQCNGNRTVHFENTSIGAKSYKWYFGDFNNVYASSADSAPVYTYSASGKYLVTLVAFGANCSDTIKGYVLLSDDSIHNDFSISGGPCMMEEFQFSDNTNAYGNAVVQYGWSIGGQQFNGADVQAVINYPGVQKIIHVVTTAHGCISVLTKNLDVLEGHINAGNDTTVLTASLLVLNATGGANYLWTAMPSALNPVTNPTAANATILCTNSGRNMQYVLTGTDTNGCSAADTLVVNVCDHKYVYLPNAFTPNGDGLNDVLKPFLLGYTLDEMRIFNHSGQQVFYTTDEHNGWDGQFAGKPAPAEGYFWMINAHDKAGEKQTFKGNVAIIR</sequence>
<keyword evidence="1" id="KW-0732">Signal</keyword>
<name>A0A2W2B1C7_9BACT</name>
<evidence type="ECO:0000313" key="3">
    <source>
        <dbReference type="EMBL" id="PZF73798.1"/>
    </source>
</evidence>
<dbReference type="CDD" id="cd00146">
    <property type="entry name" value="PKD"/>
    <property type="match status" value="1"/>
</dbReference>
<evidence type="ECO:0000259" key="2">
    <source>
        <dbReference type="PROSITE" id="PS50093"/>
    </source>
</evidence>
<dbReference type="Pfam" id="PF13585">
    <property type="entry name" value="CHU_C"/>
    <property type="match status" value="1"/>
</dbReference>
<dbReference type="Gene3D" id="2.60.40.10">
    <property type="entry name" value="Immunoglobulins"/>
    <property type="match status" value="1"/>
</dbReference>
<accession>A0A2W2B1C7</accession>
<dbReference type="InterPro" id="IPR035986">
    <property type="entry name" value="PKD_dom_sf"/>
</dbReference>
<protein>
    <recommendedName>
        <fullName evidence="2">PKD domain-containing protein</fullName>
    </recommendedName>
</protein>
<feature type="domain" description="PKD" evidence="2">
    <location>
        <begin position="332"/>
        <end position="368"/>
    </location>
</feature>
<dbReference type="InterPro" id="IPR026341">
    <property type="entry name" value="T9SS_type_B"/>
</dbReference>
<feature type="signal peptide" evidence="1">
    <location>
        <begin position="1"/>
        <end position="21"/>
    </location>
</feature>
<gene>
    <name evidence="3" type="ORF">DN068_05505</name>
</gene>
<dbReference type="SMART" id="SM00089">
    <property type="entry name" value="PKD"/>
    <property type="match status" value="1"/>
</dbReference>
<dbReference type="AlphaFoldDB" id="A0A2W2B1C7"/>
<dbReference type="InterPro" id="IPR013783">
    <property type="entry name" value="Ig-like_fold"/>
</dbReference>
<feature type="chain" id="PRO_5015918305" description="PKD domain-containing protein" evidence="1">
    <location>
        <begin position="22"/>
        <end position="641"/>
    </location>
</feature>
<dbReference type="EMBL" id="QKTW01000009">
    <property type="protein sequence ID" value="PZF73798.1"/>
    <property type="molecule type" value="Genomic_DNA"/>
</dbReference>
<organism evidence="3 4">
    <name type="scientific">Taibaiella soli</name>
    <dbReference type="NCBI Taxonomy" id="1649169"/>
    <lineage>
        <taxon>Bacteria</taxon>
        <taxon>Pseudomonadati</taxon>
        <taxon>Bacteroidota</taxon>
        <taxon>Chitinophagia</taxon>
        <taxon>Chitinophagales</taxon>
        <taxon>Chitinophagaceae</taxon>
        <taxon>Taibaiella</taxon>
    </lineage>
</organism>
<dbReference type="PROSITE" id="PS50093">
    <property type="entry name" value="PKD"/>
    <property type="match status" value="1"/>
</dbReference>
<comment type="caution">
    <text evidence="3">The sequence shown here is derived from an EMBL/GenBank/DDBJ whole genome shotgun (WGS) entry which is preliminary data.</text>
</comment>
<dbReference type="OrthoDB" id="1490014at2"/>
<proteinExistence type="predicted"/>
<dbReference type="NCBIfam" id="TIGR04131">
    <property type="entry name" value="Bac_Flav_CTERM"/>
    <property type="match status" value="1"/>
</dbReference>
<dbReference type="InterPro" id="IPR000601">
    <property type="entry name" value="PKD_dom"/>
</dbReference>
<evidence type="ECO:0000256" key="1">
    <source>
        <dbReference type="SAM" id="SignalP"/>
    </source>
</evidence>
<reference evidence="3 4" key="1">
    <citation type="submission" date="2018-06" db="EMBL/GenBank/DDBJ databases">
        <title>Mucibacter soli gen. nov., sp. nov., a new member of the family Chitinophagaceae producing mucin.</title>
        <authorList>
            <person name="Kim M.-K."/>
            <person name="Park S."/>
            <person name="Kim T.-S."/>
            <person name="Joung Y."/>
            <person name="Han J.-H."/>
            <person name="Kim S.B."/>
        </authorList>
    </citation>
    <scope>NUCLEOTIDE SEQUENCE [LARGE SCALE GENOMIC DNA]</scope>
    <source>
        <strain evidence="3 4">R1-15</strain>
    </source>
</reference>
<dbReference type="SUPFAM" id="SSF49299">
    <property type="entry name" value="PKD domain"/>
    <property type="match status" value="1"/>
</dbReference>
<dbReference type="Proteomes" id="UP000248745">
    <property type="component" value="Unassembled WGS sequence"/>
</dbReference>
<dbReference type="InterPro" id="IPR022409">
    <property type="entry name" value="PKD/Chitinase_dom"/>
</dbReference>
<evidence type="ECO:0000313" key="4">
    <source>
        <dbReference type="Proteomes" id="UP000248745"/>
    </source>
</evidence>
<keyword evidence="4" id="KW-1185">Reference proteome</keyword>